<dbReference type="RefSeq" id="XP_031934250.1">
    <property type="nucleotide sequence ID" value="XM_032088570.1"/>
</dbReference>
<sequence length="154" mass="16395">MPAIVPSDAPALQVAASPPSTPSSEQSAGLSDVHNDIPVDPVILADDGLWMKELQMHPDDSFVTSETSCPYPDPPSVLCDTSVYNPDSNAQPQRQESSPQPVSPHGQDHTQNSASYDNTEADCPSCDTPLGTSTCGQQLKPRKRKLQKIGRTAA</sequence>
<proteinExistence type="predicted"/>
<organism evidence="2 3">
    <name type="scientific">Aspergillus pseudonomiae</name>
    <dbReference type="NCBI Taxonomy" id="1506151"/>
    <lineage>
        <taxon>Eukaryota</taxon>
        <taxon>Fungi</taxon>
        <taxon>Dikarya</taxon>
        <taxon>Ascomycota</taxon>
        <taxon>Pezizomycotina</taxon>
        <taxon>Eurotiomycetes</taxon>
        <taxon>Eurotiomycetidae</taxon>
        <taxon>Eurotiales</taxon>
        <taxon>Aspergillaceae</taxon>
        <taxon>Aspergillus</taxon>
        <taxon>Aspergillus subgen. Circumdati</taxon>
    </lineage>
</organism>
<dbReference type="OrthoDB" id="2143914at2759"/>
<dbReference type="AlphaFoldDB" id="A0A5N7CRV3"/>
<keyword evidence="3" id="KW-1185">Reference proteome</keyword>
<feature type="compositionally biased region" description="Polar residues" evidence="1">
    <location>
        <begin position="82"/>
        <end position="100"/>
    </location>
</feature>
<feature type="region of interest" description="Disordered" evidence="1">
    <location>
        <begin position="1"/>
        <end position="36"/>
    </location>
</feature>
<evidence type="ECO:0000313" key="2">
    <source>
        <dbReference type="EMBL" id="KAE8396931.1"/>
    </source>
</evidence>
<dbReference type="GeneID" id="43673261"/>
<feature type="region of interest" description="Disordered" evidence="1">
    <location>
        <begin position="61"/>
        <end position="154"/>
    </location>
</feature>
<evidence type="ECO:0000313" key="3">
    <source>
        <dbReference type="Proteomes" id="UP000325579"/>
    </source>
</evidence>
<dbReference type="Proteomes" id="UP000325579">
    <property type="component" value="Unassembled WGS sequence"/>
</dbReference>
<protein>
    <submittedName>
        <fullName evidence="2">Uncharacterized protein</fullName>
    </submittedName>
</protein>
<feature type="compositionally biased region" description="Polar residues" evidence="1">
    <location>
        <begin position="109"/>
        <end position="118"/>
    </location>
</feature>
<reference evidence="2 3" key="1">
    <citation type="submission" date="2019-04" db="EMBL/GenBank/DDBJ databases">
        <authorList>
            <consortium name="DOE Joint Genome Institute"/>
            <person name="Mondo S."/>
            <person name="Kjaerbolling I."/>
            <person name="Vesth T."/>
            <person name="Frisvad J.C."/>
            <person name="Nybo J.L."/>
            <person name="Theobald S."/>
            <person name="Kildgaard S."/>
            <person name="Isbrandt T."/>
            <person name="Kuo A."/>
            <person name="Sato A."/>
            <person name="Lyhne E.K."/>
            <person name="Kogle M.E."/>
            <person name="Wiebenga A."/>
            <person name="Kun R.S."/>
            <person name="Lubbers R.J."/>
            <person name="Makela M.R."/>
            <person name="Barry K."/>
            <person name="Chovatia M."/>
            <person name="Clum A."/>
            <person name="Daum C."/>
            <person name="Haridas S."/>
            <person name="He G."/>
            <person name="LaButti K."/>
            <person name="Lipzen A."/>
            <person name="Riley R."/>
            <person name="Salamov A."/>
            <person name="Simmons B.A."/>
            <person name="Magnuson J.K."/>
            <person name="Henrissat B."/>
            <person name="Mortensen U.H."/>
            <person name="Larsen T.O."/>
            <person name="Devries R.P."/>
            <person name="Grigoriev I.V."/>
            <person name="Machida M."/>
            <person name="Baker S.E."/>
            <person name="Andersen M.R."/>
            <person name="Cantor M.N."/>
            <person name="Hua S.X."/>
        </authorList>
    </citation>
    <scope>NUCLEOTIDE SEQUENCE [LARGE SCALE GENOMIC DNA]</scope>
    <source>
        <strain evidence="2 3">CBS 119388</strain>
    </source>
</reference>
<evidence type="ECO:0000256" key="1">
    <source>
        <dbReference type="SAM" id="MobiDB-lite"/>
    </source>
</evidence>
<accession>A0A5N7CRV3</accession>
<name>A0A5N7CRV3_9EURO</name>
<gene>
    <name evidence="2" type="ORF">BDV37DRAFT_289862</name>
</gene>
<dbReference type="EMBL" id="ML736948">
    <property type="protein sequence ID" value="KAE8396931.1"/>
    <property type="molecule type" value="Genomic_DNA"/>
</dbReference>